<evidence type="ECO:0000256" key="2">
    <source>
        <dbReference type="ARBA" id="ARBA00008814"/>
    </source>
</evidence>
<comment type="caution">
    <text evidence="9">The sequence shown here is derived from an EMBL/GenBank/DDBJ whole genome shotgun (WGS) entry which is preliminary data.</text>
</comment>
<sequence length="332" mass="36667">MIHVFQMKMMTVLAILTLSLAACGQSEDTSSQGEQNAEQDSKQTAEGEQTEQDSSQTITYLGEEYTVPADVESIATASLESMEDAAVLGVQPMATITSGGEIPEYVADVIEGAEDIGSKRQPSHEKLLELSPDVILGSSKFQAEVTENLNKVAPMFPISHISSNWEENLRLMGTLTGNEEQADDVISQYKEDAASLQEDVQEAVDGKDVVVVRIRRGSIYLYPEDVYFNPVLYQDLGVEVPETLNAVEAQEMITLEKLAEMNPDHLYVQFAETENPDSPEYLNELQNDTIWNSINAVKNDQVYINSIDPMAQGGTAWSKTNFLEVVQETILK</sequence>
<evidence type="ECO:0000256" key="1">
    <source>
        <dbReference type="ARBA" id="ARBA00004193"/>
    </source>
</evidence>
<feature type="compositionally biased region" description="Polar residues" evidence="6">
    <location>
        <begin position="27"/>
        <end position="38"/>
    </location>
</feature>
<dbReference type="PANTHER" id="PTHR30532:SF10">
    <property type="entry name" value="IRON-UPTAKE SYSTEM-BINDING PROTEIN"/>
    <property type="match status" value="1"/>
</dbReference>
<gene>
    <name evidence="9" type="ORF">ACFSUB_10505</name>
</gene>
<evidence type="ECO:0000313" key="9">
    <source>
        <dbReference type="EMBL" id="MFD2705904.1"/>
    </source>
</evidence>
<dbReference type="RefSeq" id="WP_380713127.1">
    <property type="nucleotide sequence ID" value="NZ_JBHUML010000002.1"/>
</dbReference>
<feature type="compositionally biased region" description="Polar residues" evidence="6">
    <location>
        <begin position="46"/>
        <end position="55"/>
    </location>
</feature>
<evidence type="ECO:0000256" key="4">
    <source>
        <dbReference type="ARBA" id="ARBA00022729"/>
    </source>
</evidence>
<dbReference type="PANTHER" id="PTHR30532">
    <property type="entry name" value="IRON III DICITRATE-BINDING PERIPLASMIC PROTEIN"/>
    <property type="match status" value="1"/>
</dbReference>
<dbReference type="Gene3D" id="3.40.50.1980">
    <property type="entry name" value="Nitrogenase molybdenum iron protein domain"/>
    <property type="match status" value="2"/>
</dbReference>
<dbReference type="PROSITE" id="PS50983">
    <property type="entry name" value="FE_B12_PBP"/>
    <property type="match status" value="1"/>
</dbReference>
<evidence type="ECO:0000256" key="3">
    <source>
        <dbReference type="ARBA" id="ARBA00022448"/>
    </source>
</evidence>
<keyword evidence="3" id="KW-0813">Transport</keyword>
<evidence type="ECO:0000256" key="7">
    <source>
        <dbReference type="SAM" id="SignalP"/>
    </source>
</evidence>
<feature type="domain" description="Fe/B12 periplasmic-binding" evidence="8">
    <location>
        <begin position="73"/>
        <end position="332"/>
    </location>
</feature>
<keyword evidence="5" id="KW-0175">Coiled coil</keyword>
<reference evidence="10" key="1">
    <citation type="journal article" date="2019" name="Int. J. Syst. Evol. Microbiol.">
        <title>The Global Catalogue of Microorganisms (GCM) 10K type strain sequencing project: providing services to taxonomists for standard genome sequencing and annotation.</title>
        <authorList>
            <consortium name="The Broad Institute Genomics Platform"/>
            <consortium name="The Broad Institute Genome Sequencing Center for Infectious Disease"/>
            <person name="Wu L."/>
            <person name="Ma J."/>
        </authorList>
    </citation>
    <scope>NUCLEOTIDE SEQUENCE [LARGE SCALE GENOMIC DNA]</scope>
    <source>
        <strain evidence="10">KCTC 33792</strain>
    </source>
</reference>
<dbReference type="Pfam" id="PF01497">
    <property type="entry name" value="Peripla_BP_2"/>
    <property type="match status" value="1"/>
</dbReference>
<accession>A0ABW5T370</accession>
<protein>
    <submittedName>
        <fullName evidence="9">Iron-hydroxamate ABC transporter substrate-binding protein</fullName>
    </submittedName>
</protein>
<dbReference type="Proteomes" id="UP001597520">
    <property type="component" value="Unassembled WGS sequence"/>
</dbReference>
<proteinExistence type="inferred from homology"/>
<keyword evidence="4 7" id="KW-0732">Signal</keyword>
<evidence type="ECO:0000256" key="5">
    <source>
        <dbReference type="SAM" id="Coils"/>
    </source>
</evidence>
<keyword evidence="10" id="KW-1185">Reference proteome</keyword>
<dbReference type="SUPFAM" id="SSF53807">
    <property type="entry name" value="Helical backbone' metal receptor"/>
    <property type="match status" value="1"/>
</dbReference>
<dbReference type="EMBL" id="JBHUML010000002">
    <property type="protein sequence ID" value="MFD2705904.1"/>
    <property type="molecule type" value="Genomic_DNA"/>
</dbReference>
<dbReference type="InterPro" id="IPR002491">
    <property type="entry name" value="ABC_transptr_periplasmic_BD"/>
</dbReference>
<feature type="signal peptide" evidence="7">
    <location>
        <begin position="1"/>
        <end position="21"/>
    </location>
</feature>
<comment type="similarity">
    <text evidence="2">Belongs to the bacterial solute-binding protein 8 family.</text>
</comment>
<feature type="coiled-coil region" evidence="5">
    <location>
        <begin position="179"/>
        <end position="206"/>
    </location>
</feature>
<comment type="subcellular location">
    <subcellularLocation>
        <location evidence="1">Cell membrane</location>
        <topology evidence="1">Lipid-anchor</topology>
    </subcellularLocation>
</comment>
<organism evidence="9 10">
    <name type="scientific">Salibacterium lacus</name>
    <dbReference type="NCBI Taxonomy" id="1898109"/>
    <lineage>
        <taxon>Bacteria</taxon>
        <taxon>Bacillati</taxon>
        <taxon>Bacillota</taxon>
        <taxon>Bacilli</taxon>
        <taxon>Bacillales</taxon>
        <taxon>Bacillaceae</taxon>
    </lineage>
</organism>
<feature type="region of interest" description="Disordered" evidence="6">
    <location>
        <begin position="27"/>
        <end position="55"/>
    </location>
</feature>
<name>A0ABW5T370_9BACI</name>
<feature type="chain" id="PRO_5046087598" evidence="7">
    <location>
        <begin position="22"/>
        <end position="332"/>
    </location>
</feature>
<evidence type="ECO:0000256" key="6">
    <source>
        <dbReference type="SAM" id="MobiDB-lite"/>
    </source>
</evidence>
<evidence type="ECO:0000313" key="10">
    <source>
        <dbReference type="Proteomes" id="UP001597520"/>
    </source>
</evidence>
<dbReference type="CDD" id="cd01138">
    <property type="entry name" value="FeuA"/>
    <property type="match status" value="1"/>
</dbReference>
<dbReference type="InterPro" id="IPR051313">
    <property type="entry name" value="Bact_iron-sidero_bind"/>
</dbReference>
<evidence type="ECO:0000259" key="8">
    <source>
        <dbReference type="PROSITE" id="PS50983"/>
    </source>
</evidence>